<dbReference type="EMBL" id="SJPN01000009">
    <property type="protein sequence ID" value="TWT93264.1"/>
    <property type="molecule type" value="Genomic_DNA"/>
</dbReference>
<dbReference type="AlphaFoldDB" id="A0A5C6A0B7"/>
<sequence length="94" mass="10636">MKCTNNNVLSKRKSGLVEQMVEVVKFPFVFVVVVFNRKFIVNEGDRVPVDVPVLGACENVRKRFMTPIKQHADVVAIAVIERVPPLLDLRAFRG</sequence>
<dbReference type="Proteomes" id="UP000320176">
    <property type="component" value="Unassembled WGS sequence"/>
</dbReference>
<comment type="caution">
    <text evidence="1">The sequence shown here is derived from an EMBL/GenBank/DDBJ whole genome shotgun (WGS) entry which is preliminary data.</text>
</comment>
<evidence type="ECO:0000313" key="2">
    <source>
        <dbReference type="Proteomes" id="UP000320176"/>
    </source>
</evidence>
<protein>
    <submittedName>
        <fullName evidence="1">Uncharacterized protein</fullName>
    </submittedName>
</protein>
<accession>A0A5C6A0B7</accession>
<proteinExistence type="predicted"/>
<reference evidence="1 2" key="1">
    <citation type="submission" date="2019-02" db="EMBL/GenBank/DDBJ databases">
        <title>Deep-cultivation of Planctomycetes and their phenomic and genomic characterization uncovers novel biology.</title>
        <authorList>
            <person name="Wiegand S."/>
            <person name="Jogler M."/>
            <person name="Boedeker C."/>
            <person name="Pinto D."/>
            <person name="Vollmers J."/>
            <person name="Rivas-Marin E."/>
            <person name="Kohn T."/>
            <person name="Peeters S.H."/>
            <person name="Heuer A."/>
            <person name="Rast P."/>
            <person name="Oberbeckmann S."/>
            <person name="Bunk B."/>
            <person name="Jeske O."/>
            <person name="Meyerdierks A."/>
            <person name="Storesund J.E."/>
            <person name="Kallscheuer N."/>
            <person name="Luecker S."/>
            <person name="Lage O.M."/>
            <person name="Pohl T."/>
            <person name="Merkel B.J."/>
            <person name="Hornburger P."/>
            <person name="Mueller R.-W."/>
            <person name="Bruemmer F."/>
            <person name="Labrenz M."/>
            <person name="Spormann A.M."/>
            <person name="Op Den Camp H."/>
            <person name="Overmann J."/>
            <person name="Amann R."/>
            <person name="Jetten M.S.M."/>
            <person name="Mascher T."/>
            <person name="Medema M.H."/>
            <person name="Devos D.P."/>
            <person name="Kaster A.-K."/>
            <person name="Ovreas L."/>
            <person name="Rohde M."/>
            <person name="Galperin M.Y."/>
            <person name="Jogler C."/>
        </authorList>
    </citation>
    <scope>NUCLEOTIDE SEQUENCE [LARGE SCALE GENOMIC DNA]</scope>
    <source>
        <strain evidence="1 2">Pla52n</strain>
    </source>
</reference>
<keyword evidence="2" id="KW-1185">Reference proteome</keyword>
<dbReference type="RefSeq" id="WP_146522885.1">
    <property type="nucleotide sequence ID" value="NZ_CP151726.1"/>
</dbReference>
<gene>
    <name evidence="1" type="ORF">Pla52n_59240</name>
</gene>
<evidence type="ECO:0000313" key="1">
    <source>
        <dbReference type="EMBL" id="TWT93264.1"/>
    </source>
</evidence>
<organism evidence="1 2">
    <name type="scientific">Stieleria varia</name>
    <dbReference type="NCBI Taxonomy" id="2528005"/>
    <lineage>
        <taxon>Bacteria</taxon>
        <taxon>Pseudomonadati</taxon>
        <taxon>Planctomycetota</taxon>
        <taxon>Planctomycetia</taxon>
        <taxon>Pirellulales</taxon>
        <taxon>Pirellulaceae</taxon>
        <taxon>Stieleria</taxon>
    </lineage>
</organism>
<name>A0A5C6A0B7_9BACT</name>